<dbReference type="EMBL" id="JBHLXP010000011">
    <property type="protein sequence ID" value="MFC0050694.1"/>
    <property type="molecule type" value="Genomic_DNA"/>
</dbReference>
<evidence type="ECO:0000256" key="1">
    <source>
        <dbReference type="SAM" id="SignalP"/>
    </source>
</evidence>
<keyword evidence="1" id="KW-0732">Signal</keyword>
<evidence type="ECO:0008006" key="4">
    <source>
        <dbReference type="Google" id="ProtNLM"/>
    </source>
</evidence>
<dbReference type="PROSITE" id="PS51257">
    <property type="entry name" value="PROKAR_LIPOPROTEIN"/>
    <property type="match status" value="1"/>
</dbReference>
<evidence type="ECO:0000313" key="2">
    <source>
        <dbReference type="EMBL" id="MFC0050694.1"/>
    </source>
</evidence>
<accession>A0ABV6BJZ4</accession>
<reference evidence="2 3" key="1">
    <citation type="submission" date="2024-09" db="EMBL/GenBank/DDBJ databases">
        <authorList>
            <person name="Sun Q."/>
            <person name="Mori K."/>
        </authorList>
    </citation>
    <scope>NUCLEOTIDE SEQUENCE [LARGE SCALE GENOMIC DNA]</scope>
    <source>
        <strain evidence="2 3">KCTC 23315</strain>
    </source>
</reference>
<organism evidence="2 3">
    <name type="scientific">Rheinheimera tilapiae</name>
    <dbReference type="NCBI Taxonomy" id="875043"/>
    <lineage>
        <taxon>Bacteria</taxon>
        <taxon>Pseudomonadati</taxon>
        <taxon>Pseudomonadota</taxon>
        <taxon>Gammaproteobacteria</taxon>
        <taxon>Chromatiales</taxon>
        <taxon>Chromatiaceae</taxon>
        <taxon>Rheinheimera</taxon>
    </lineage>
</organism>
<keyword evidence="3" id="KW-1185">Reference proteome</keyword>
<dbReference type="Proteomes" id="UP001589813">
    <property type="component" value="Unassembled WGS sequence"/>
</dbReference>
<feature type="signal peptide" evidence="1">
    <location>
        <begin position="1"/>
        <end position="23"/>
    </location>
</feature>
<protein>
    <recommendedName>
        <fullName evidence="4">Lipoprotein</fullName>
    </recommendedName>
</protein>
<feature type="chain" id="PRO_5046083811" description="Lipoprotein" evidence="1">
    <location>
        <begin position="24"/>
        <end position="70"/>
    </location>
</feature>
<evidence type="ECO:0000313" key="3">
    <source>
        <dbReference type="Proteomes" id="UP001589813"/>
    </source>
</evidence>
<sequence length="70" mass="7774">MMKKTVFTVVAVAAVLLSGCATVKPEYAFVVDQDQVSKADNLKRQQRQVSHVVWINPPLRKVALAEQPKP</sequence>
<dbReference type="RefSeq" id="WP_377248778.1">
    <property type="nucleotide sequence ID" value="NZ_JBHLXP010000011.1"/>
</dbReference>
<comment type="caution">
    <text evidence="2">The sequence shown here is derived from an EMBL/GenBank/DDBJ whole genome shotgun (WGS) entry which is preliminary data.</text>
</comment>
<gene>
    <name evidence="2" type="ORF">ACFFJP_20625</name>
</gene>
<proteinExistence type="predicted"/>
<name>A0ABV6BJZ4_9GAMM</name>